<proteinExistence type="predicted"/>
<gene>
    <name evidence="1" type="ORF">PanWU01x14_257580</name>
</gene>
<protein>
    <submittedName>
        <fullName evidence="1">Uncharacterized protein</fullName>
    </submittedName>
</protein>
<feature type="non-terminal residue" evidence="1">
    <location>
        <position position="90"/>
    </location>
</feature>
<keyword evidence="2" id="KW-1185">Reference proteome</keyword>
<organism evidence="1 2">
    <name type="scientific">Parasponia andersonii</name>
    <name type="common">Sponia andersonii</name>
    <dbReference type="NCBI Taxonomy" id="3476"/>
    <lineage>
        <taxon>Eukaryota</taxon>
        <taxon>Viridiplantae</taxon>
        <taxon>Streptophyta</taxon>
        <taxon>Embryophyta</taxon>
        <taxon>Tracheophyta</taxon>
        <taxon>Spermatophyta</taxon>
        <taxon>Magnoliopsida</taxon>
        <taxon>eudicotyledons</taxon>
        <taxon>Gunneridae</taxon>
        <taxon>Pentapetalae</taxon>
        <taxon>rosids</taxon>
        <taxon>fabids</taxon>
        <taxon>Rosales</taxon>
        <taxon>Cannabaceae</taxon>
        <taxon>Parasponia</taxon>
    </lineage>
</organism>
<comment type="caution">
    <text evidence="1">The sequence shown here is derived from an EMBL/GenBank/DDBJ whole genome shotgun (WGS) entry which is preliminary data.</text>
</comment>
<reference evidence="2" key="1">
    <citation type="submission" date="2016-06" db="EMBL/GenBank/DDBJ databases">
        <title>Parallel loss of symbiosis genes in relatives of nitrogen-fixing non-legume Parasponia.</title>
        <authorList>
            <person name="Van Velzen R."/>
            <person name="Holmer R."/>
            <person name="Bu F."/>
            <person name="Rutten L."/>
            <person name="Van Zeijl A."/>
            <person name="Liu W."/>
            <person name="Santuari L."/>
            <person name="Cao Q."/>
            <person name="Sharma T."/>
            <person name="Shen D."/>
            <person name="Roswanjaya Y."/>
            <person name="Wardhani T."/>
            <person name="Kalhor M.S."/>
            <person name="Jansen J."/>
            <person name="Van den Hoogen J."/>
            <person name="Gungor B."/>
            <person name="Hartog M."/>
            <person name="Hontelez J."/>
            <person name="Verver J."/>
            <person name="Yang W.-C."/>
            <person name="Schijlen E."/>
            <person name="Repin R."/>
            <person name="Schilthuizen M."/>
            <person name="Schranz E."/>
            <person name="Heidstra R."/>
            <person name="Miyata K."/>
            <person name="Fedorova E."/>
            <person name="Kohlen W."/>
            <person name="Bisseling T."/>
            <person name="Smit S."/>
            <person name="Geurts R."/>
        </authorList>
    </citation>
    <scope>NUCLEOTIDE SEQUENCE [LARGE SCALE GENOMIC DNA]</scope>
    <source>
        <strain evidence="2">cv. WU1-14</strain>
    </source>
</reference>
<dbReference type="EMBL" id="JXTB01000326">
    <property type="protein sequence ID" value="PON45647.1"/>
    <property type="molecule type" value="Genomic_DNA"/>
</dbReference>
<dbReference type="OrthoDB" id="1697529at2759"/>
<dbReference type="Proteomes" id="UP000237105">
    <property type="component" value="Unassembled WGS sequence"/>
</dbReference>
<evidence type="ECO:0000313" key="2">
    <source>
        <dbReference type="Proteomes" id="UP000237105"/>
    </source>
</evidence>
<sequence>MTVAKNIKSSLSQTDSAKEFLKFEDEHSQTADKSLVGTLVGNLTTMKFDGSHIMYEHVTEVINILARLKSLGMNVDDNFPVQFIINSLPS</sequence>
<name>A0A2P5BA28_PARAD</name>
<dbReference type="Pfam" id="PF14223">
    <property type="entry name" value="Retrotran_gag_2"/>
    <property type="match status" value="1"/>
</dbReference>
<evidence type="ECO:0000313" key="1">
    <source>
        <dbReference type="EMBL" id="PON45647.1"/>
    </source>
</evidence>
<dbReference type="AlphaFoldDB" id="A0A2P5BA28"/>
<accession>A0A2P5BA28</accession>